<protein>
    <recommendedName>
        <fullName evidence="3">Polysaccharide lyase-like protein</fullName>
    </recommendedName>
</protein>
<keyword evidence="2" id="KW-1185">Reference proteome</keyword>
<name>A0ABV2UCM3_9ACTN</name>
<reference evidence="1 2" key="1">
    <citation type="submission" date="2024-06" db="EMBL/GenBank/DDBJ databases">
        <title>The Natural Products Discovery Center: Release of the First 8490 Sequenced Strains for Exploring Actinobacteria Biosynthetic Diversity.</title>
        <authorList>
            <person name="Kalkreuter E."/>
            <person name="Kautsar S.A."/>
            <person name="Yang D."/>
            <person name="Bader C.D."/>
            <person name="Teijaro C.N."/>
            <person name="Fluegel L."/>
            <person name="Davis C.M."/>
            <person name="Simpson J.R."/>
            <person name="Lauterbach L."/>
            <person name="Steele A.D."/>
            <person name="Gui C."/>
            <person name="Meng S."/>
            <person name="Li G."/>
            <person name="Viehrig K."/>
            <person name="Ye F."/>
            <person name="Su P."/>
            <person name="Kiefer A.F."/>
            <person name="Nichols A."/>
            <person name="Cepeda A.J."/>
            <person name="Yan W."/>
            <person name="Fan B."/>
            <person name="Jiang Y."/>
            <person name="Adhikari A."/>
            <person name="Zheng C.-J."/>
            <person name="Schuster L."/>
            <person name="Cowan T.M."/>
            <person name="Smanski M.J."/>
            <person name="Chevrette M.G."/>
            <person name="De Carvalho L.P.S."/>
            <person name="Shen B."/>
        </authorList>
    </citation>
    <scope>NUCLEOTIDE SEQUENCE [LARGE SCALE GENOMIC DNA]</scope>
    <source>
        <strain evidence="1 2">NPDC005137</strain>
    </source>
</reference>
<comment type="caution">
    <text evidence="1">The sequence shown here is derived from an EMBL/GenBank/DDBJ whole genome shotgun (WGS) entry which is preliminary data.</text>
</comment>
<evidence type="ECO:0000313" key="2">
    <source>
        <dbReference type="Proteomes" id="UP001550044"/>
    </source>
</evidence>
<organism evidence="1 2">
    <name type="scientific">Streptomyces sp. 900116325</name>
    <dbReference type="NCBI Taxonomy" id="3154295"/>
    <lineage>
        <taxon>Bacteria</taxon>
        <taxon>Bacillati</taxon>
        <taxon>Actinomycetota</taxon>
        <taxon>Actinomycetes</taxon>
        <taxon>Kitasatosporales</taxon>
        <taxon>Streptomycetaceae</taxon>
        <taxon>Streptomyces</taxon>
    </lineage>
</organism>
<proteinExistence type="predicted"/>
<dbReference type="RefSeq" id="WP_356710553.1">
    <property type="nucleotide sequence ID" value="NZ_JBEXIP010000016.1"/>
</dbReference>
<dbReference type="EMBL" id="JBEXIP010000016">
    <property type="protein sequence ID" value="MET8435241.1"/>
    <property type="molecule type" value="Genomic_DNA"/>
</dbReference>
<evidence type="ECO:0000313" key="1">
    <source>
        <dbReference type="EMBL" id="MET8435241.1"/>
    </source>
</evidence>
<dbReference type="Proteomes" id="UP001550044">
    <property type="component" value="Unassembled WGS sequence"/>
</dbReference>
<sequence length="250" mass="27086">MAAERAPPILKRLCTLPAIILPLTLTLVLASPAAASPHWNGDTSGGTGVFGTLDCDAPAQVGVVFDDEHGHGDVWKFDKPSGSPRCEARNIRVGGSVYQFQNNSTYYLGWSSAVSTTTGAFVTFQWKSYPNGTQNYPVLMEVKNGEVRLFHVAPGGTWNLIWSAPVTAWLYNDFALGIHTSDTATGGWTELYFNGTRQTFSNGSTRYTGRTWDGDNEPKWGAYDSDDPANAEINYVDGLKTGTSYADVAP</sequence>
<accession>A0ABV2UCM3</accession>
<gene>
    <name evidence="1" type="ORF">ABZV61_21120</name>
</gene>
<evidence type="ECO:0008006" key="3">
    <source>
        <dbReference type="Google" id="ProtNLM"/>
    </source>
</evidence>